<protein>
    <recommendedName>
        <fullName evidence="1">NmrA-like domain-containing protein</fullName>
    </recommendedName>
</protein>
<dbReference type="EMBL" id="AMGY01000004">
    <property type="protein sequence ID" value="EXJ84814.1"/>
    <property type="molecule type" value="Genomic_DNA"/>
</dbReference>
<evidence type="ECO:0000313" key="3">
    <source>
        <dbReference type="Proteomes" id="UP000019478"/>
    </source>
</evidence>
<dbReference type="Pfam" id="PF05368">
    <property type="entry name" value="NmrA"/>
    <property type="match status" value="1"/>
</dbReference>
<feature type="domain" description="NmrA-like" evidence="1">
    <location>
        <begin position="3"/>
        <end position="260"/>
    </location>
</feature>
<accession>W9YRB6</accession>
<dbReference type="PANTHER" id="PTHR43162:SF1">
    <property type="entry name" value="PRESTALK A DIFFERENTIATION PROTEIN A"/>
    <property type="match status" value="1"/>
</dbReference>
<evidence type="ECO:0000259" key="1">
    <source>
        <dbReference type="Pfam" id="PF05368"/>
    </source>
</evidence>
<dbReference type="Gene3D" id="3.40.50.720">
    <property type="entry name" value="NAD(P)-binding Rossmann-like Domain"/>
    <property type="match status" value="1"/>
</dbReference>
<dbReference type="eggNOG" id="ENOG502SMDA">
    <property type="taxonomic scope" value="Eukaryota"/>
</dbReference>
<dbReference type="AlphaFoldDB" id="W9YRB6"/>
<comment type="caution">
    <text evidence="2">The sequence shown here is derived from an EMBL/GenBank/DDBJ whole genome shotgun (WGS) entry which is preliminary data.</text>
</comment>
<dbReference type="STRING" id="1182542.W9YRB6"/>
<dbReference type="InterPro" id="IPR036291">
    <property type="entry name" value="NAD(P)-bd_dom_sf"/>
</dbReference>
<evidence type="ECO:0000313" key="2">
    <source>
        <dbReference type="EMBL" id="EXJ84814.1"/>
    </source>
</evidence>
<reference evidence="2 3" key="1">
    <citation type="submission" date="2013-03" db="EMBL/GenBank/DDBJ databases">
        <title>The Genome Sequence of Capronia epimyces CBS 606.96.</title>
        <authorList>
            <consortium name="The Broad Institute Genomics Platform"/>
            <person name="Cuomo C."/>
            <person name="de Hoog S."/>
            <person name="Gorbushina A."/>
            <person name="Walker B."/>
            <person name="Young S.K."/>
            <person name="Zeng Q."/>
            <person name="Gargeya S."/>
            <person name="Fitzgerald M."/>
            <person name="Haas B."/>
            <person name="Abouelleil A."/>
            <person name="Allen A.W."/>
            <person name="Alvarado L."/>
            <person name="Arachchi H.M."/>
            <person name="Berlin A.M."/>
            <person name="Chapman S.B."/>
            <person name="Gainer-Dewar J."/>
            <person name="Goldberg J."/>
            <person name="Griggs A."/>
            <person name="Gujja S."/>
            <person name="Hansen M."/>
            <person name="Howarth C."/>
            <person name="Imamovic A."/>
            <person name="Ireland A."/>
            <person name="Larimer J."/>
            <person name="McCowan C."/>
            <person name="Murphy C."/>
            <person name="Pearson M."/>
            <person name="Poon T.W."/>
            <person name="Priest M."/>
            <person name="Roberts A."/>
            <person name="Saif S."/>
            <person name="Shea T."/>
            <person name="Sisk P."/>
            <person name="Sykes S."/>
            <person name="Wortman J."/>
            <person name="Nusbaum C."/>
            <person name="Birren B."/>
        </authorList>
    </citation>
    <scope>NUCLEOTIDE SEQUENCE [LARGE SCALE GENOMIC DNA]</scope>
    <source>
        <strain evidence="2 3">CBS 606.96</strain>
    </source>
</reference>
<dbReference type="GeneID" id="19169599"/>
<keyword evidence="3" id="KW-1185">Reference proteome</keyword>
<dbReference type="PANTHER" id="PTHR43162">
    <property type="match status" value="1"/>
</dbReference>
<organism evidence="2 3">
    <name type="scientific">Capronia epimyces CBS 606.96</name>
    <dbReference type="NCBI Taxonomy" id="1182542"/>
    <lineage>
        <taxon>Eukaryota</taxon>
        <taxon>Fungi</taxon>
        <taxon>Dikarya</taxon>
        <taxon>Ascomycota</taxon>
        <taxon>Pezizomycotina</taxon>
        <taxon>Eurotiomycetes</taxon>
        <taxon>Chaetothyriomycetidae</taxon>
        <taxon>Chaetothyriales</taxon>
        <taxon>Herpotrichiellaceae</taxon>
        <taxon>Capronia</taxon>
    </lineage>
</organism>
<dbReference type="SUPFAM" id="SSF51735">
    <property type="entry name" value="NAD(P)-binding Rossmann-fold domains"/>
    <property type="match status" value="1"/>
</dbReference>
<dbReference type="InterPro" id="IPR008030">
    <property type="entry name" value="NmrA-like"/>
</dbReference>
<proteinExistence type="predicted"/>
<dbReference type="InterPro" id="IPR051604">
    <property type="entry name" value="Ergot_Alk_Oxidoreductase"/>
</dbReference>
<dbReference type="HOGENOM" id="CLU_007383_10_0_1"/>
<dbReference type="RefSeq" id="XP_007733799.1">
    <property type="nucleotide sequence ID" value="XM_007735609.1"/>
</dbReference>
<sequence>MTSRKVIVFGPTGAVGSAAARTAEELGADVVLALRDTAKPVRGLDAAKEKQGRFERVYADLTKPDTVRDAVQTTQAKHAFIYWAHGTPDHQKSSIEALKAAGIELVVFLSSFTVQGDLKAIQPDDVISYIHAQIEINLEEVFGKDGFVALRPGSFASNNAQFKAGLEKGEVKVYQPDATIDNIVPEDIGRVAGTILAKGPPQDGQKIIFLFGPKLLSQADTVKTIAKVLGKNPKIESANAEEAYEIFLQRGVPAPLAKYMVSQTGKVLTGPGIQVFGFPGKEEYLHNVERYSGTKATTVEEWAEQNKHVFLS</sequence>
<dbReference type="Proteomes" id="UP000019478">
    <property type="component" value="Unassembled WGS sequence"/>
</dbReference>
<dbReference type="OrthoDB" id="419598at2759"/>
<name>W9YRB6_9EURO</name>
<gene>
    <name evidence="2" type="ORF">A1O3_05487</name>
</gene>